<dbReference type="GO" id="GO:0016829">
    <property type="term" value="F:lyase activity"/>
    <property type="evidence" value="ECO:0007669"/>
    <property type="project" value="UniProtKB-KW"/>
</dbReference>
<dbReference type="NCBIfam" id="NF004127">
    <property type="entry name" value="PRK05617.1"/>
    <property type="match status" value="1"/>
</dbReference>
<dbReference type="InterPro" id="IPR029045">
    <property type="entry name" value="ClpP/crotonase-like_dom_sf"/>
</dbReference>
<proteinExistence type="predicted"/>
<feature type="domain" description="Enoyl-CoA hydratase/isomerase" evidence="4">
    <location>
        <begin position="15"/>
        <end position="336"/>
    </location>
</feature>
<keyword evidence="5" id="KW-0456">Lyase</keyword>
<evidence type="ECO:0000256" key="2">
    <source>
        <dbReference type="ARBA" id="ARBA00011915"/>
    </source>
</evidence>
<organism evidence="5">
    <name type="scientific">freshwater sediment metagenome</name>
    <dbReference type="NCBI Taxonomy" id="556182"/>
    <lineage>
        <taxon>unclassified sequences</taxon>
        <taxon>metagenomes</taxon>
        <taxon>ecological metagenomes</taxon>
    </lineage>
</organism>
<accession>A0AA48RBC6</accession>
<name>A0AA48RBC6_9ZZZZ</name>
<dbReference type="PANTHER" id="PTHR43176:SF3">
    <property type="entry name" value="3-HYDROXYISOBUTYRYL-COA HYDROLASE, MITOCHONDRIAL"/>
    <property type="match status" value="1"/>
</dbReference>
<protein>
    <recommendedName>
        <fullName evidence="2">3-hydroxyisobutyryl-CoA hydrolase</fullName>
        <ecNumber evidence="2">3.1.2.4</ecNumber>
    </recommendedName>
</protein>
<dbReference type="AlphaFoldDB" id="A0AA48RBC6"/>
<evidence type="ECO:0000256" key="3">
    <source>
        <dbReference type="ARBA" id="ARBA00022801"/>
    </source>
</evidence>
<reference evidence="5" key="1">
    <citation type="submission" date="2023-07" db="EMBL/GenBank/DDBJ databases">
        <authorList>
            <person name="Pelsma A.J. K."/>
        </authorList>
    </citation>
    <scope>NUCLEOTIDE SEQUENCE</scope>
</reference>
<sequence length="351" mass="37754">MEESQLLVSRHGGHGHIRLNRPRALNSLTLDMVRLFTQALKAFARDPDIVSVLVTGEGDRGLCAGGDIRALYDLRDGDKNHYRVFWREEYELNALIASFAKPYVVLMDGLVMGGGVGISAHGNCRVVTERTRLAMPETGIGFIPDVGGTWLLSRAGGPGIYMALSGATISGADAIAAGLADFSVRSEELRLLIERLQGVGHARDVKGAVNEFHCELETGELARHKATLDQAMMGATVEEILSRLSATGSSFTNLAASEIKKRSPTSLKVTLALLREAAKSTSLETCLVREFRAACRLLESHDLYEGIRAAIVDKDRMPGWRPPTLSEVTEAAVAEILAGDGSPEPSFAKGA</sequence>
<dbReference type="GO" id="GO:0005829">
    <property type="term" value="C:cytosol"/>
    <property type="evidence" value="ECO:0007669"/>
    <property type="project" value="TreeGrafter"/>
</dbReference>
<dbReference type="GO" id="GO:0003860">
    <property type="term" value="F:3-hydroxyisobutyryl-CoA hydrolase activity"/>
    <property type="evidence" value="ECO:0007669"/>
    <property type="project" value="UniProtKB-EC"/>
</dbReference>
<dbReference type="EMBL" id="OY288114">
    <property type="protein sequence ID" value="CAJ0880456.1"/>
    <property type="molecule type" value="Genomic_DNA"/>
</dbReference>
<keyword evidence="3" id="KW-0378">Hydrolase</keyword>
<dbReference type="InterPro" id="IPR045004">
    <property type="entry name" value="ECH_dom"/>
</dbReference>
<comment type="catalytic activity">
    <reaction evidence="1">
        <text>3-hydroxy-2-methylpropanoyl-CoA + H2O = 3-hydroxy-2-methylpropanoate + CoA + H(+)</text>
        <dbReference type="Rhea" id="RHEA:20888"/>
        <dbReference type="ChEBI" id="CHEBI:11805"/>
        <dbReference type="ChEBI" id="CHEBI:15377"/>
        <dbReference type="ChEBI" id="CHEBI:15378"/>
        <dbReference type="ChEBI" id="CHEBI:57287"/>
        <dbReference type="ChEBI" id="CHEBI:57340"/>
        <dbReference type="EC" id="3.1.2.4"/>
    </reaction>
</comment>
<evidence type="ECO:0000313" key="5">
    <source>
        <dbReference type="EMBL" id="CAJ0880456.1"/>
    </source>
</evidence>
<dbReference type="EC" id="3.1.2.4" evidence="2"/>
<dbReference type="SUPFAM" id="SSF52096">
    <property type="entry name" value="ClpP/crotonase"/>
    <property type="match status" value="1"/>
</dbReference>
<evidence type="ECO:0000259" key="4">
    <source>
        <dbReference type="Pfam" id="PF16113"/>
    </source>
</evidence>
<evidence type="ECO:0000256" key="1">
    <source>
        <dbReference type="ARBA" id="ARBA00001709"/>
    </source>
</evidence>
<dbReference type="Gene3D" id="3.90.226.10">
    <property type="entry name" value="2-enoyl-CoA Hydratase, Chain A, domain 1"/>
    <property type="match status" value="1"/>
</dbReference>
<dbReference type="InterPro" id="IPR032259">
    <property type="entry name" value="HIBYL-CoA-H"/>
</dbReference>
<dbReference type="GO" id="GO:0006574">
    <property type="term" value="P:L-valine catabolic process"/>
    <property type="evidence" value="ECO:0007669"/>
    <property type="project" value="TreeGrafter"/>
</dbReference>
<dbReference type="CDD" id="cd06558">
    <property type="entry name" value="crotonase-like"/>
    <property type="match status" value="1"/>
</dbReference>
<gene>
    <name evidence="5" type="primary">paaF/echA</name>
    <name evidence="5" type="ORF">AMST5_03157</name>
</gene>
<dbReference type="Pfam" id="PF16113">
    <property type="entry name" value="ECH_2"/>
    <property type="match status" value="1"/>
</dbReference>
<dbReference type="PANTHER" id="PTHR43176">
    <property type="entry name" value="3-HYDROXYISOBUTYRYL-COA HYDROLASE-RELATED"/>
    <property type="match status" value="1"/>
</dbReference>